<organism evidence="2 3">
    <name type="scientific">Polyplosphaeria fusca</name>
    <dbReference type="NCBI Taxonomy" id="682080"/>
    <lineage>
        <taxon>Eukaryota</taxon>
        <taxon>Fungi</taxon>
        <taxon>Dikarya</taxon>
        <taxon>Ascomycota</taxon>
        <taxon>Pezizomycotina</taxon>
        <taxon>Dothideomycetes</taxon>
        <taxon>Pleosporomycetidae</taxon>
        <taxon>Pleosporales</taxon>
        <taxon>Tetraplosphaeriaceae</taxon>
        <taxon>Polyplosphaeria</taxon>
    </lineage>
</organism>
<sequence length="156" mass="15263">MSSSSGWAMAGTGTVTEMDVAPFAGRWSGAAGQGRQGSGRAGTGGGGGGGEGWSGGGRGERRADAMQLAGGESHGARSESLVATTTSERSGFWQESGNGEAFALHGWIKGAAALGGVALGPIRPSPSAPTPQRRQRSSSQTFTPPAARGGGGSGSD</sequence>
<accession>A0A9P4R3E7</accession>
<reference evidence="2" key="1">
    <citation type="journal article" date="2020" name="Stud. Mycol.">
        <title>101 Dothideomycetes genomes: a test case for predicting lifestyles and emergence of pathogens.</title>
        <authorList>
            <person name="Haridas S."/>
            <person name="Albert R."/>
            <person name="Binder M."/>
            <person name="Bloem J."/>
            <person name="Labutti K."/>
            <person name="Salamov A."/>
            <person name="Andreopoulos B."/>
            <person name="Baker S."/>
            <person name="Barry K."/>
            <person name="Bills G."/>
            <person name="Bluhm B."/>
            <person name="Cannon C."/>
            <person name="Castanera R."/>
            <person name="Culley D."/>
            <person name="Daum C."/>
            <person name="Ezra D."/>
            <person name="Gonzalez J."/>
            <person name="Henrissat B."/>
            <person name="Kuo A."/>
            <person name="Liang C."/>
            <person name="Lipzen A."/>
            <person name="Lutzoni F."/>
            <person name="Magnuson J."/>
            <person name="Mondo S."/>
            <person name="Nolan M."/>
            <person name="Ohm R."/>
            <person name="Pangilinan J."/>
            <person name="Park H.-J."/>
            <person name="Ramirez L."/>
            <person name="Alfaro M."/>
            <person name="Sun H."/>
            <person name="Tritt A."/>
            <person name="Yoshinaga Y."/>
            <person name="Zwiers L.-H."/>
            <person name="Turgeon B."/>
            <person name="Goodwin S."/>
            <person name="Spatafora J."/>
            <person name="Crous P."/>
            <person name="Grigoriev I."/>
        </authorList>
    </citation>
    <scope>NUCLEOTIDE SEQUENCE</scope>
    <source>
        <strain evidence="2">CBS 125425</strain>
    </source>
</reference>
<feature type="region of interest" description="Disordered" evidence="1">
    <location>
        <begin position="117"/>
        <end position="156"/>
    </location>
</feature>
<dbReference type="AlphaFoldDB" id="A0A9P4R3E7"/>
<feature type="region of interest" description="Disordered" evidence="1">
    <location>
        <begin position="26"/>
        <end position="94"/>
    </location>
</feature>
<name>A0A9P4R3E7_9PLEO</name>
<evidence type="ECO:0000313" key="3">
    <source>
        <dbReference type="Proteomes" id="UP000799444"/>
    </source>
</evidence>
<feature type="compositionally biased region" description="Gly residues" evidence="1">
    <location>
        <begin position="31"/>
        <end position="57"/>
    </location>
</feature>
<comment type="caution">
    <text evidence="2">The sequence shown here is derived from an EMBL/GenBank/DDBJ whole genome shotgun (WGS) entry which is preliminary data.</text>
</comment>
<proteinExistence type="predicted"/>
<protein>
    <submittedName>
        <fullName evidence="2">Uncharacterized protein</fullName>
    </submittedName>
</protein>
<gene>
    <name evidence="2" type="ORF">EJ04DRAFT_522367</name>
</gene>
<feature type="compositionally biased region" description="Polar residues" evidence="1">
    <location>
        <begin position="81"/>
        <end position="94"/>
    </location>
</feature>
<keyword evidence="3" id="KW-1185">Reference proteome</keyword>
<evidence type="ECO:0000313" key="2">
    <source>
        <dbReference type="EMBL" id="KAF2736088.1"/>
    </source>
</evidence>
<dbReference type="EMBL" id="ML996129">
    <property type="protein sequence ID" value="KAF2736088.1"/>
    <property type="molecule type" value="Genomic_DNA"/>
</dbReference>
<evidence type="ECO:0000256" key="1">
    <source>
        <dbReference type="SAM" id="MobiDB-lite"/>
    </source>
</evidence>
<dbReference type="Proteomes" id="UP000799444">
    <property type="component" value="Unassembled WGS sequence"/>
</dbReference>